<dbReference type="CDD" id="cd01483">
    <property type="entry name" value="E1_enzyme_family"/>
    <property type="match status" value="1"/>
</dbReference>
<dbReference type="InterPro" id="IPR000594">
    <property type="entry name" value="ThiF_NAD_FAD-bd"/>
</dbReference>
<dbReference type="Gene3D" id="3.40.50.720">
    <property type="entry name" value="NAD(P)-binding Rossmann-like Domain"/>
    <property type="match status" value="1"/>
</dbReference>
<dbReference type="GO" id="GO:0061504">
    <property type="term" value="P:cyclic threonylcarbamoyladenosine biosynthetic process"/>
    <property type="evidence" value="ECO:0007669"/>
    <property type="project" value="TreeGrafter"/>
</dbReference>
<feature type="domain" description="THIF-type NAD/FAD binding fold" evidence="1">
    <location>
        <begin position="175"/>
        <end position="422"/>
    </location>
</feature>
<gene>
    <name evidence="2" type="ORF">JMN32_08790</name>
</gene>
<dbReference type="GO" id="GO:0061503">
    <property type="term" value="F:tRNA threonylcarbamoyladenosine dehydratase"/>
    <property type="evidence" value="ECO:0007669"/>
    <property type="project" value="TreeGrafter"/>
</dbReference>
<dbReference type="PANTHER" id="PTHR43267:SF1">
    <property type="entry name" value="TRNA THREONYLCARBAMOYLADENOSINE DEHYDRATASE"/>
    <property type="match status" value="1"/>
</dbReference>
<evidence type="ECO:0000313" key="3">
    <source>
        <dbReference type="Proteomes" id="UP000614216"/>
    </source>
</evidence>
<sequence>MKYHFKILEADFISLKNHLYPGDLNEAVSIAICGRANNGATFLVHKIINVPHELCVRKPDFIQWPTTQLLNELPNLVKKNMAIFKIHSHPGGYSKFSELDDKSDYEFFESIYGWYDNSELHGSLVLLPNNSFFGRVVNENLTFNEIEKFSRVGREIVINYKNNFSVSNPNSINLRNIQTLGEGTLKLLSQMTIGVVGCSGTGSPVIEQLARLGAGKLILVDPDKIEYKNLNRIINATLNDADNKSYKVEVLKRAIDSMGFNTDLETINTNICEDAEAIESLSKCDILFGCMDSIDGRQILNTVSSFYLIPYIDVGVKIISDKRGGIEQICGTVHYIIPGESSLQSRGVFTAEELRSTNLLRVDQEEYNRQKKSGYIVDINVEAPAVISINMFAASLAVNEFLSHIHPIKNEKLEEFDIIRFSLTDFYLMNEQSLDPIDIYLKKYVGRGDIKPIINMPQFTNHA</sequence>
<proteinExistence type="predicted"/>
<evidence type="ECO:0000259" key="1">
    <source>
        <dbReference type="Pfam" id="PF00899"/>
    </source>
</evidence>
<keyword evidence="2" id="KW-0548">Nucleotidyltransferase</keyword>
<keyword evidence="2" id="KW-0808">Transferase</keyword>
<name>A0A937KBM0_9BACT</name>
<dbReference type="Proteomes" id="UP000614216">
    <property type="component" value="Unassembled WGS sequence"/>
</dbReference>
<dbReference type="RefSeq" id="WP_202855948.1">
    <property type="nucleotide sequence ID" value="NZ_JAEUGD010000027.1"/>
</dbReference>
<reference evidence="2" key="1">
    <citation type="submission" date="2021-01" db="EMBL/GenBank/DDBJ databases">
        <title>Fulvivirga kasyanovii gen. nov., sp nov., a novel member of the phylum Bacteroidetes isolated from seawater in a mussel farm.</title>
        <authorList>
            <person name="Zhao L.-H."/>
            <person name="Wang Z.-J."/>
        </authorList>
    </citation>
    <scope>NUCLEOTIDE SEQUENCE</scope>
    <source>
        <strain evidence="2">29W222</strain>
    </source>
</reference>
<comment type="caution">
    <text evidence="2">The sequence shown here is derived from an EMBL/GenBank/DDBJ whole genome shotgun (WGS) entry which is preliminary data.</text>
</comment>
<dbReference type="InterPro" id="IPR045886">
    <property type="entry name" value="ThiF/MoeB/HesA"/>
</dbReference>
<dbReference type="InterPro" id="IPR035985">
    <property type="entry name" value="Ubiquitin-activating_enz"/>
</dbReference>
<evidence type="ECO:0000313" key="2">
    <source>
        <dbReference type="EMBL" id="MBL6446402.1"/>
    </source>
</evidence>
<organism evidence="2 3">
    <name type="scientific">Fulvivirga marina</name>
    <dbReference type="NCBI Taxonomy" id="2494733"/>
    <lineage>
        <taxon>Bacteria</taxon>
        <taxon>Pseudomonadati</taxon>
        <taxon>Bacteroidota</taxon>
        <taxon>Cytophagia</taxon>
        <taxon>Cytophagales</taxon>
        <taxon>Fulvivirgaceae</taxon>
        <taxon>Fulvivirga</taxon>
    </lineage>
</organism>
<accession>A0A937KBM0</accession>
<keyword evidence="3" id="KW-1185">Reference proteome</keyword>
<protein>
    <submittedName>
        <fullName evidence="2">ThiF family adenylyltransferase</fullName>
    </submittedName>
</protein>
<dbReference type="SUPFAM" id="SSF69572">
    <property type="entry name" value="Activating enzymes of the ubiquitin-like proteins"/>
    <property type="match status" value="1"/>
</dbReference>
<dbReference type="EMBL" id="JAEUGD010000027">
    <property type="protein sequence ID" value="MBL6446402.1"/>
    <property type="molecule type" value="Genomic_DNA"/>
</dbReference>
<dbReference type="Pfam" id="PF00899">
    <property type="entry name" value="ThiF"/>
    <property type="match status" value="1"/>
</dbReference>
<dbReference type="GO" id="GO:0008641">
    <property type="term" value="F:ubiquitin-like modifier activating enzyme activity"/>
    <property type="evidence" value="ECO:0007669"/>
    <property type="project" value="InterPro"/>
</dbReference>
<dbReference type="AlphaFoldDB" id="A0A937KBM0"/>
<dbReference type="PANTHER" id="PTHR43267">
    <property type="entry name" value="TRNA THREONYLCARBAMOYLADENOSINE DEHYDRATASE"/>
    <property type="match status" value="1"/>
</dbReference>
<dbReference type="GO" id="GO:0016779">
    <property type="term" value="F:nucleotidyltransferase activity"/>
    <property type="evidence" value="ECO:0007669"/>
    <property type="project" value="UniProtKB-KW"/>
</dbReference>